<dbReference type="OrthoDB" id="5404651at2759"/>
<accession>A5DEQ2</accession>
<dbReference type="FunCoup" id="A5DEQ2">
    <property type="interactions" value="99"/>
</dbReference>
<dbReference type="PANTHER" id="PTHR12732:SF8">
    <property type="entry name" value="NUCLEAR MRNA EXPORT PROTEIN THP1"/>
    <property type="match status" value="1"/>
</dbReference>
<dbReference type="InParanoid" id="A5DEQ2"/>
<dbReference type="GO" id="GO:0000973">
    <property type="term" value="P:post-transcriptional tethering of RNA polymerase II gene DNA at nuclear periphery"/>
    <property type="evidence" value="ECO:0007669"/>
    <property type="project" value="TreeGrafter"/>
</dbReference>
<dbReference type="STRING" id="294746.A5DEQ2"/>
<dbReference type="GO" id="GO:0003723">
    <property type="term" value="F:RNA binding"/>
    <property type="evidence" value="ECO:0007669"/>
    <property type="project" value="InterPro"/>
</dbReference>
<dbReference type="RefSeq" id="XP_001486082.2">
    <property type="nucleotide sequence ID" value="XM_001486032.1"/>
</dbReference>
<dbReference type="KEGG" id="pgu:PGUG_01753"/>
<proteinExistence type="predicted"/>
<dbReference type="OMA" id="PQLCSNI"/>
<reference evidence="1 2" key="1">
    <citation type="journal article" date="2009" name="Nature">
        <title>Evolution of pathogenicity and sexual reproduction in eight Candida genomes.</title>
        <authorList>
            <person name="Butler G."/>
            <person name="Rasmussen M.D."/>
            <person name="Lin M.F."/>
            <person name="Santos M.A."/>
            <person name="Sakthikumar S."/>
            <person name="Munro C.A."/>
            <person name="Rheinbay E."/>
            <person name="Grabherr M."/>
            <person name="Forche A."/>
            <person name="Reedy J.L."/>
            <person name="Agrafioti I."/>
            <person name="Arnaud M.B."/>
            <person name="Bates S."/>
            <person name="Brown A.J."/>
            <person name="Brunke S."/>
            <person name="Costanzo M.C."/>
            <person name="Fitzpatrick D.A."/>
            <person name="de Groot P.W."/>
            <person name="Harris D."/>
            <person name="Hoyer L.L."/>
            <person name="Hube B."/>
            <person name="Klis F.M."/>
            <person name="Kodira C."/>
            <person name="Lennard N."/>
            <person name="Logue M.E."/>
            <person name="Martin R."/>
            <person name="Neiman A.M."/>
            <person name="Nikolaou E."/>
            <person name="Quail M.A."/>
            <person name="Quinn J."/>
            <person name="Santos M.C."/>
            <person name="Schmitzberger F.F."/>
            <person name="Sherlock G."/>
            <person name="Shah P."/>
            <person name="Silverstein K.A."/>
            <person name="Skrzypek M.S."/>
            <person name="Soll D."/>
            <person name="Staggs R."/>
            <person name="Stansfield I."/>
            <person name="Stumpf M.P."/>
            <person name="Sudbery P.E."/>
            <person name="Srikantha T."/>
            <person name="Zeng Q."/>
            <person name="Berman J."/>
            <person name="Berriman M."/>
            <person name="Heitman J."/>
            <person name="Gow N.A."/>
            <person name="Lorenz M.C."/>
            <person name="Birren B.W."/>
            <person name="Kellis M."/>
            <person name="Cuomo C.A."/>
        </authorList>
    </citation>
    <scope>NUCLEOTIDE SEQUENCE [LARGE SCALE GENOMIC DNA]</scope>
    <source>
        <strain evidence="2">ATCC 6260 / CBS 566 / DSM 6381 / JCM 1539 / NBRC 10279 / NRRL Y-324</strain>
    </source>
</reference>
<dbReference type="InterPro" id="IPR045114">
    <property type="entry name" value="Csn12-like"/>
</dbReference>
<dbReference type="HOGENOM" id="CLU_048936_0_0_1"/>
<dbReference type="GO" id="GO:0006368">
    <property type="term" value="P:transcription elongation by RNA polymerase II"/>
    <property type="evidence" value="ECO:0007669"/>
    <property type="project" value="TreeGrafter"/>
</dbReference>
<dbReference type="eggNOG" id="KOG2688">
    <property type="taxonomic scope" value="Eukaryota"/>
</dbReference>
<dbReference type="AlphaFoldDB" id="A5DEQ2"/>
<dbReference type="InterPro" id="IPR036388">
    <property type="entry name" value="WH-like_DNA-bd_sf"/>
</dbReference>
<dbReference type="PANTHER" id="PTHR12732">
    <property type="entry name" value="UNCHARACTERIZED PROTEASOME COMPONENT REGION PCI-CONTAINING"/>
    <property type="match status" value="1"/>
</dbReference>
<dbReference type="GO" id="GO:0070390">
    <property type="term" value="C:transcription export complex 2"/>
    <property type="evidence" value="ECO:0007669"/>
    <property type="project" value="TreeGrafter"/>
</dbReference>
<name>A5DEQ2_PICGU</name>
<dbReference type="Proteomes" id="UP000001997">
    <property type="component" value="Unassembled WGS sequence"/>
</dbReference>
<dbReference type="SMART" id="SM00753">
    <property type="entry name" value="PAM"/>
    <property type="match status" value="1"/>
</dbReference>
<keyword evidence="2" id="KW-1185">Reference proteome</keyword>
<dbReference type="GO" id="GO:0003690">
    <property type="term" value="F:double-stranded DNA binding"/>
    <property type="evidence" value="ECO:0007669"/>
    <property type="project" value="InterPro"/>
</dbReference>
<dbReference type="GeneID" id="5127883"/>
<dbReference type="EMBL" id="CH408156">
    <property type="protein sequence ID" value="EDK37655.2"/>
    <property type="molecule type" value="Genomic_DNA"/>
</dbReference>
<evidence type="ECO:0000313" key="2">
    <source>
        <dbReference type="Proteomes" id="UP000001997"/>
    </source>
</evidence>
<sequence length="464" mass="52550">MDPLNDFLFEVERSLKGSPESVSVHLARLLTPSVTNKQIINLNNLPQLASDRYNQAVDSRHFYNNEWLAFNEVVCSFVRLGNQLNPWSALDSFDLYSGFINDLSVAFNNNVRGHLLTNLVRETISIVVPMATRLDRQMYYKENCANPRLTYLASVLLRIFNNIRSQLSADPHDNSPKRQIILSVGVTLCQVYFKLGNPLLCRNIFSNMNNAGLRFSRYSVAEQVQYRFYLSRFYLIKDQLPDAYVHLMWCYETCAAATSVLGEKLNSHLTVILKYLLVVGMMIGKNPSFNTISQTIYNGNSPPFLTIYNEISLQIKAGNYTQLVAVISQPQCYEFLHKNGLLLLVVNKAKLITVRNLLKRIWLLSGKPTRLNYSSVRAGLQVSINVNAPLDMYKLISGVDDTTIENVLVTLIDQNMLKGKIASVARAVSLSKSETFPTISEINFRRFGNGASTALNKEDQWMLT</sequence>
<dbReference type="VEuPathDB" id="FungiDB:PGUG_01753"/>
<dbReference type="Gene3D" id="1.10.10.10">
    <property type="entry name" value="Winged helix-like DNA-binding domain superfamily/Winged helix DNA-binding domain"/>
    <property type="match status" value="1"/>
</dbReference>
<protein>
    <submittedName>
        <fullName evidence="1">Uncharacterized protein</fullName>
    </submittedName>
</protein>
<organism evidence="1 2">
    <name type="scientific">Meyerozyma guilliermondii (strain ATCC 6260 / CBS 566 / DSM 6381 / JCM 1539 / NBRC 10279 / NRRL Y-324)</name>
    <name type="common">Yeast</name>
    <name type="synonym">Candida guilliermondii</name>
    <dbReference type="NCBI Taxonomy" id="294746"/>
    <lineage>
        <taxon>Eukaryota</taxon>
        <taxon>Fungi</taxon>
        <taxon>Dikarya</taxon>
        <taxon>Ascomycota</taxon>
        <taxon>Saccharomycotina</taxon>
        <taxon>Pichiomycetes</taxon>
        <taxon>Debaryomycetaceae</taxon>
        <taxon>Meyerozyma</taxon>
    </lineage>
</organism>
<gene>
    <name evidence="1" type="ORF">PGUG_01753</name>
</gene>
<dbReference type="GO" id="GO:0016973">
    <property type="term" value="P:poly(A)+ mRNA export from nucleus"/>
    <property type="evidence" value="ECO:0007669"/>
    <property type="project" value="TreeGrafter"/>
</dbReference>
<evidence type="ECO:0000313" key="1">
    <source>
        <dbReference type="EMBL" id="EDK37655.2"/>
    </source>
</evidence>